<dbReference type="AlphaFoldDB" id="A0A2T2WV07"/>
<comment type="caution">
    <text evidence="1">The sequence shown here is derived from an EMBL/GenBank/DDBJ whole genome shotgun (WGS) entry which is preliminary data.</text>
</comment>
<name>A0A2T2WV07_9FIRM</name>
<gene>
    <name evidence="1" type="ORF">C7B46_20285</name>
</gene>
<dbReference type="EMBL" id="PXYW01000134">
    <property type="protein sequence ID" value="PSR26087.1"/>
    <property type="molecule type" value="Genomic_DNA"/>
</dbReference>
<proteinExistence type="predicted"/>
<accession>A0A2T2WV07</accession>
<sequence length="243" mass="27481">MNPSKRNVLDLSKALESLLVTRYPVQLPSEYRYAHLSLALIDAIYSLGAKYESTRATVLRYAQNAGLKPFRVSVDEWPAVSDQQPLSDLLTMHRQRGLENMLSDVYQNRQRTSAHASSITKAEAVFQAAEVLEAHHVNVFQDIPGIMGNPSFEADFRTVRGQGPGTGLSYFWMLTGSEDHIKADRMVIRYLEATTGLRRLSGDDAKRLMEAAAALLCPRFPTLTLRQMDYIIWEYQRSVDAQR</sequence>
<evidence type="ECO:0000313" key="1">
    <source>
        <dbReference type="EMBL" id="PSR26087.1"/>
    </source>
</evidence>
<protein>
    <submittedName>
        <fullName evidence="1">Uncharacterized protein</fullName>
    </submittedName>
</protein>
<evidence type="ECO:0000313" key="2">
    <source>
        <dbReference type="Proteomes" id="UP000242972"/>
    </source>
</evidence>
<dbReference type="Proteomes" id="UP000242972">
    <property type="component" value="Unassembled WGS sequence"/>
</dbReference>
<reference evidence="1 2" key="1">
    <citation type="journal article" date="2014" name="BMC Genomics">
        <title>Comparison of environmental and isolate Sulfobacillus genomes reveals diverse carbon, sulfur, nitrogen, and hydrogen metabolisms.</title>
        <authorList>
            <person name="Justice N.B."/>
            <person name="Norman A."/>
            <person name="Brown C.T."/>
            <person name="Singh A."/>
            <person name="Thomas B.C."/>
            <person name="Banfield J.F."/>
        </authorList>
    </citation>
    <scope>NUCLEOTIDE SEQUENCE [LARGE SCALE GENOMIC DNA]</scope>
    <source>
        <strain evidence="1">AMDSBA4</strain>
    </source>
</reference>
<organism evidence="1 2">
    <name type="scientific">Sulfobacillus benefaciens</name>
    <dbReference type="NCBI Taxonomy" id="453960"/>
    <lineage>
        <taxon>Bacteria</taxon>
        <taxon>Bacillati</taxon>
        <taxon>Bacillota</taxon>
        <taxon>Clostridia</taxon>
        <taxon>Eubacteriales</taxon>
        <taxon>Clostridiales Family XVII. Incertae Sedis</taxon>
        <taxon>Sulfobacillus</taxon>
    </lineage>
</organism>